<evidence type="ECO:0000256" key="1">
    <source>
        <dbReference type="ARBA" id="ARBA00004651"/>
    </source>
</evidence>
<proteinExistence type="inferred from homology"/>
<evidence type="ECO:0000313" key="9">
    <source>
        <dbReference type="EMBL" id="ADJ28106.1"/>
    </source>
</evidence>
<sequence length="227" mass="23923">MIDPYRAVLLSLLLVLMAILIWGVMDLAPIATGLGPMVFAAKEPGKEPGGEISPVTAVLLLFRDYDTLLELAVLLLALVGVWSFGEAPPPSPSSPDPILLDFLRLVLPLMALAFFYLVWAGGSAAGGAFQGGAMLGTIGALFRLSNLSGIPLPPEIWLRLAAALGIAIFLTAAMIPLVGGDLLLAVSPQWMKTKILWLEFPAALSIGVILAALFAGGQPHRHTNKQP</sequence>
<evidence type="ECO:0000256" key="5">
    <source>
        <dbReference type="ARBA" id="ARBA00022989"/>
    </source>
</evidence>
<dbReference type="HOGENOM" id="CLU_069132_0_0_6"/>
<evidence type="ECO:0000256" key="2">
    <source>
        <dbReference type="ARBA" id="ARBA00009425"/>
    </source>
</evidence>
<keyword evidence="3" id="KW-1003">Cell membrane</keyword>
<feature type="domain" description="Na+/H+ antiporter MnhB subunit-related protein" evidence="8">
    <location>
        <begin position="102"/>
        <end position="211"/>
    </location>
</feature>
<evidence type="ECO:0000256" key="6">
    <source>
        <dbReference type="ARBA" id="ARBA00023136"/>
    </source>
</evidence>
<accession>D8K5C9</accession>
<dbReference type="InterPro" id="IPR007182">
    <property type="entry name" value="MnhB"/>
</dbReference>
<dbReference type="InterPro" id="IPR050622">
    <property type="entry name" value="CPA3_antiporter_subunitB"/>
</dbReference>
<evidence type="ECO:0000256" key="3">
    <source>
        <dbReference type="ARBA" id="ARBA00022475"/>
    </source>
</evidence>
<organism evidence="9 10">
    <name type="scientific">Nitrosococcus watsoni (strain C-113)</name>
    <dbReference type="NCBI Taxonomy" id="105559"/>
    <lineage>
        <taxon>Bacteria</taxon>
        <taxon>Pseudomonadati</taxon>
        <taxon>Pseudomonadota</taxon>
        <taxon>Gammaproteobacteria</taxon>
        <taxon>Chromatiales</taxon>
        <taxon>Chromatiaceae</taxon>
        <taxon>Nitrosococcus</taxon>
    </lineage>
</organism>
<reference evidence="9 10" key="1">
    <citation type="submission" date="2010-06" db="EMBL/GenBank/DDBJ databases">
        <title>Complete sequence of chromosome of Nitrosococcus watsoni C-113.</title>
        <authorList>
            <consortium name="US DOE Joint Genome Institute"/>
            <person name="Lucas S."/>
            <person name="Copeland A."/>
            <person name="Lapidus A."/>
            <person name="Cheng J.-F."/>
            <person name="Bruce D."/>
            <person name="Goodwin L."/>
            <person name="Pitluck S."/>
            <person name="Malfatti S.A."/>
            <person name="Chain P.S.G."/>
            <person name="Land M."/>
            <person name="Hauser L."/>
            <person name="Kyrpides N."/>
            <person name="Ivanova N."/>
            <person name="Cambell M.A."/>
            <person name="Heidelberg J.F."/>
            <person name="Klotz M.G."/>
            <person name="Woyke T."/>
        </authorList>
    </citation>
    <scope>NUCLEOTIDE SEQUENCE [LARGE SCALE GENOMIC DNA]</scope>
    <source>
        <strain evidence="9 10">C-113</strain>
    </source>
</reference>
<evidence type="ECO:0000256" key="7">
    <source>
        <dbReference type="SAM" id="Phobius"/>
    </source>
</evidence>
<dbReference type="eggNOG" id="COG1563">
    <property type="taxonomic scope" value="Bacteria"/>
</dbReference>
<keyword evidence="5 7" id="KW-1133">Transmembrane helix</keyword>
<dbReference type="STRING" id="105559.Nwat_1172"/>
<evidence type="ECO:0000313" key="10">
    <source>
        <dbReference type="Proteomes" id="UP000000393"/>
    </source>
</evidence>
<dbReference type="Pfam" id="PF04039">
    <property type="entry name" value="MnhB"/>
    <property type="match status" value="1"/>
</dbReference>
<comment type="similarity">
    <text evidence="2">Belongs to the CPA3 antiporters (TC 2.A.63) subunit B family.</text>
</comment>
<feature type="transmembrane region" description="Helical" evidence="7">
    <location>
        <begin position="156"/>
        <end position="175"/>
    </location>
</feature>
<dbReference type="GO" id="GO:0005886">
    <property type="term" value="C:plasma membrane"/>
    <property type="evidence" value="ECO:0007669"/>
    <property type="project" value="UniProtKB-SubCell"/>
</dbReference>
<protein>
    <recommendedName>
        <fullName evidence="8">Na+/H+ antiporter MnhB subunit-related protein domain-containing protein</fullName>
    </recommendedName>
</protein>
<dbReference type="EMBL" id="CP002086">
    <property type="protein sequence ID" value="ADJ28106.1"/>
    <property type="molecule type" value="Genomic_DNA"/>
</dbReference>
<feature type="transmembrane region" description="Helical" evidence="7">
    <location>
        <begin position="97"/>
        <end position="119"/>
    </location>
</feature>
<keyword evidence="10" id="KW-1185">Reference proteome</keyword>
<dbReference type="RefSeq" id="WP_013220206.1">
    <property type="nucleotide sequence ID" value="NC_014315.1"/>
</dbReference>
<dbReference type="Proteomes" id="UP000000393">
    <property type="component" value="Chromosome"/>
</dbReference>
<dbReference type="PANTHER" id="PTHR33932:SF4">
    <property type="entry name" value="NA(+)_H(+) ANTIPORTER SUBUNIT B"/>
    <property type="match status" value="1"/>
</dbReference>
<dbReference type="PANTHER" id="PTHR33932">
    <property type="entry name" value="NA(+)/H(+) ANTIPORTER SUBUNIT B"/>
    <property type="match status" value="1"/>
</dbReference>
<dbReference type="KEGG" id="nwa:Nwat_1172"/>
<feature type="transmembrane region" description="Helical" evidence="7">
    <location>
        <begin position="195"/>
        <end position="215"/>
    </location>
</feature>
<dbReference type="AlphaFoldDB" id="D8K5C9"/>
<evidence type="ECO:0000259" key="8">
    <source>
        <dbReference type="Pfam" id="PF04039"/>
    </source>
</evidence>
<feature type="transmembrane region" description="Helical" evidence="7">
    <location>
        <begin position="68"/>
        <end position="85"/>
    </location>
</feature>
<name>D8K5C9_NITWC</name>
<evidence type="ECO:0000256" key="4">
    <source>
        <dbReference type="ARBA" id="ARBA00022692"/>
    </source>
</evidence>
<feature type="transmembrane region" description="Helical" evidence="7">
    <location>
        <begin position="125"/>
        <end position="144"/>
    </location>
</feature>
<keyword evidence="6 7" id="KW-0472">Membrane</keyword>
<comment type="subcellular location">
    <subcellularLocation>
        <location evidence="1">Cell membrane</location>
        <topology evidence="1">Multi-pass membrane protein</topology>
    </subcellularLocation>
</comment>
<keyword evidence="4 7" id="KW-0812">Transmembrane</keyword>
<gene>
    <name evidence="9" type="ordered locus">Nwat_1172</name>
</gene>